<evidence type="ECO:0000256" key="4">
    <source>
        <dbReference type="HAMAP-Rule" id="MF_01201"/>
    </source>
</evidence>
<dbReference type="InterPro" id="IPR029066">
    <property type="entry name" value="PLP-binding_barrel"/>
</dbReference>
<keyword evidence="7" id="KW-1185">Reference proteome</keyword>
<dbReference type="CDD" id="cd00430">
    <property type="entry name" value="PLPDE_III_AR"/>
    <property type="match status" value="1"/>
</dbReference>
<dbReference type="SUPFAM" id="SSF51419">
    <property type="entry name" value="PLP-binding barrel"/>
    <property type="match status" value="1"/>
</dbReference>
<protein>
    <recommendedName>
        <fullName evidence="4">Alanine racemase</fullName>
        <ecNumber evidence="4">5.1.1.1</ecNumber>
    </recommendedName>
</protein>
<feature type="binding site" evidence="4">
    <location>
        <position position="313"/>
    </location>
    <ligand>
        <name>substrate</name>
    </ligand>
</feature>
<comment type="cofactor">
    <cofactor evidence="1 4">
        <name>pyridoxal 5'-phosphate</name>
        <dbReference type="ChEBI" id="CHEBI:597326"/>
    </cofactor>
</comment>
<dbReference type="GO" id="GO:0008784">
    <property type="term" value="F:alanine racemase activity"/>
    <property type="evidence" value="ECO:0007669"/>
    <property type="project" value="UniProtKB-EC"/>
</dbReference>
<dbReference type="RefSeq" id="WP_311535209.1">
    <property type="nucleotide sequence ID" value="NZ_JAVRHQ010000014.1"/>
</dbReference>
<feature type="active site" description="Proton acceptor; specific for D-alanine" evidence="4">
    <location>
        <position position="38"/>
    </location>
</feature>
<dbReference type="InterPro" id="IPR011079">
    <property type="entry name" value="Ala_racemase_C"/>
</dbReference>
<evidence type="ECO:0000256" key="2">
    <source>
        <dbReference type="ARBA" id="ARBA00022898"/>
    </source>
</evidence>
<feature type="domain" description="Alanine racemase C-terminal" evidence="5">
    <location>
        <begin position="243"/>
        <end position="367"/>
    </location>
</feature>
<evidence type="ECO:0000259" key="5">
    <source>
        <dbReference type="SMART" id="SM01005"/>
    </source>
</evidence>
<sequence>MPKAQETVLEIDLGALAHNYRTIRSNVPQDVKFMAVIKAYAYGSDSVSVAQKLEEIGADYFAVAYIQEGVRLRKAGISTPVMIFHPQKENFEQLLEHCLEPSLYSEKLLKEFIAFAEEKQQKDYPVHIKFNTGMNRLGFAEKETGKIFEILRNTSAVKVQSAFSHLAASEDWKEREFTLGQINTFRRIATKFIEEFSYEPLLHICNTSGIFNYPEAALSMVRSGIGLYGFGNDKNIDTDLKPVGTLKTLISQIQHLETGETVGYNRTYKVDRPSKIATLPLGYADGIHRKYGNEKIGVFVKEQYAPIVGNICMDIIMIDVTDIDCEEGDEVIIFGGPQHATKFAKAGDTISYELITGISQRVTRVIIPE</sequence>
<comment type="similarity">
    <text evidence="4">Belongs to the alanine racemase family.</text>
</comment>
<comment type="function">
    <text evidence="4">Catalyzes the interconversion of L-alanine and D-alanine. May also act on other amino acids.</text>
</comment>
<dbReference type="HAMAP" id="MF_01201">
    <property type="entry name" value="Ala_racemase"/>
    <property type="match status" value="1"/>
</dbReference>
<dbReference type="Proteomes" id="UP001262889">
    <property type="component" value="Unassembled WGS sequence"/>
</dbReference>
<feature type="binding site" evidence="4">
    <location>
        <position position="136"/>
    </location>
    <ligand>
        <name>substrate</name>
    </ligand>
</feature>
<keyword evidence="3 4" id="KW-0413">Isomerase</keyword>
<dbReference type="Gene3D" id="2.40.37.10">
    <property type="entry name" value="Lyase, Ornithine Decarboxylase, Chain A, domain 1"/>
    <property type="match status" value="1"/>
</dbReference>
<dbReference type="Pfam" id="PF00842">
    <property type="entry name" value="Ala_racemase_C"/>
    <property type="match status" value="1"/>
</dbReference>
<proteinExistence type="inferred from homology"/>
<dbReference type="InterPro" id="IPR009006">
    <property type="entry name" value="Ala_racemase/Decarboxylase_C"/>
</dbReference>
<dbReference type="PRINTS" id="PR00992">
    <property type="entry name" value="ALARACEMASE"/>
</dbReference>
<dbReference type="PANTHER" id="PTHR30511:SF0">
    <property type="entry name" value="ALANINE RACEMASE, CATABOLIC-RELATED"/>
    <property type="match status" value="1"/>
</dbReference>
<dbReference type="PANTHER" id="PTHR30511">
    <property type="entry name" value="ALANINE RACEMASE"/>
    <property type="match status" value="1"/>
</dbReference>
<reference evidence="6 7" key="1">
    <citation type="submission" date="2023-09" db="EMBL/GenBank/DDBJ databases">
        <authorList>
            <person name="Rey-Velasco X."/>
        </authorList>
    </citation>
    <scope>NUCLEOTIDE SEQUENCE [LARGE SCALE GENOMIC DNA]</scope>
    <source>
        <strain evidence="6 7">F363</strain>
    </source>
</reference>
<dbReference type="SMART" id="SM01005">
    <property type="entry name" value="Ala_racemase_C"/>
    <property type="match status" value="1"/>
</dbReference>
<comment type="caution">
    <text evidence="6">The sequence shown here is derived from an EMBL/GenBank/DDBJ whole genome shotgun (WGS) entry which is preliminary data.</text>
</comment>
<dbReference type="SUPFAM" id="SSF50621">
    <property type="entry name" value="Alanine racemase C-terminal domain-like"/>
    <property type="match status" value="1"/>
</dbReference>
<dbReference type="NCBIfam" id="TIGR00492">
    <property type="entry name" value="alr"/>
    <property type="match status" value="1"/>
</dbReference>
<accession>A0ABU3CB71</accession>
<organism evidence="6 7">
    <name type="scientific">Autumnicola tepida</name>
    <dbReference type="NCBI Taxonomy" id="3075595"/>
    <lineage>
        <taxon>Bacteria</taxon>
        <taxon>Pseudomonadati</taxon>
        <taxon>Bacteroidota</taxon>
        <taxon>Flavobacteriia</taxon>
        <taxon>Flavobacteriales</taxon>
        <taxon>Flavobacteriaceae</taxon>
        <taxon>Autumnicola</taxon>
    </lineage>
</organism>
<evidence type="ECO:0000313" key="7">
    <source>
        <dbReference type="Proteomes" id="UP001262889"/>
    </source>
</evidence>
<evidence type="ECO:0000313" key="6">
    <source>
        <dbReference type="EMBL" id="MDT0643589.1"/>
    </source>
</evidence>
<dbReference type="Gene3D" id="3.20.20.10">
    <property type="entry name" value="Alanine racemase"/>
    <property type="match status" value="1"/>
</dbReference>
<gene>
    <name evidence="6" type="primary">alr</name>
    <name evidence="6" type="ORF">RM553_12165</name>
</gene>
<dbReference type="EC" id="5.1.1.1" evidence="4"/>
<feature type="active site" description="Proton acceptor; specific for L-alanine" evidence="4">
    <location>
        <position position="264"/>
    </location>
</feature>
<feature type="modified residue" description="N6-(pyridoxal phosphate)lysine" evidence="4">
    <location>
        <position position="38"/>
    </location>
</feature>
<dbReference type="InterPro" id="IPR001608">
    <property type="entry name" value="Ala_racemase_N"/>
</dbReference>
<evidence type="ECO:0000256" key="3">
    <source>
        <dbReference type="ARBA" id="ARBA00023235"/>
    </source>
</evidence>
<keyword evidence="2 4" id="KW-0663">Pyridoxal phosphate</keyword>
<dbReference type="EMBL" id="JAVRHQ010000014">
    <property type="protein sequence ID" value="MDT0643589.1"/>
    <property type="molecule type" value="Genomic_DNA"/>
</dbReference>
<dbReference type="Pfam" id="PF01168">
    <property type="entry name" value="Ala_racemase_N"/>
    <property type="match status" value="1"/>
</dbReference>
<evidence type="ECO:0000256" key="1">
    <source>
        <dbReference type="ARBA" id="ARBA00001933"/>
    </source>
</evidence>
<dbReference type="InterPro" id="IPR000821">
    <property type="entry name" value="Ala_racemase"/>
</dbReference>
<comment type="pathway">
    <text evidence="4">Amino-acid biosynthesis; D-alanine biosynthesis; D-alanine from L-alanine: step 1/1.</text>
</comment>
<comment type="catalytic activity">
    <reaction evidence="4">
        <text>L-alanine = D-alanine</text>
        <dbReference type="Rhea" id="RHEA:20249"/>
        <dbReference type="ChEBI" id="CHEBI:57416"/>
        <dbReference type="ChEBI" id="CHEBI:57972"/>
        <dbReference type="EC" id="5.1.1.1"/>
    </reaction>
</comment>
<name>A0ABU3CB71_9FLAO</name>